<organism evidence="1 2">
    <name type="scientific">Carpinus fangiana</name>
    <dbReference type="NCBI Taxonomy" id="176857"/>
    <lineage>
        <taxon>Eukaryota</taxon>
        <taxon>Viridiplantae</taxon>
        <taxon>Streptophyta</taxon>
        <taxon>Embryophyta</taxon>
        <taxon>Tracheophyta</taxon>
        <taxon>Spermatophyta</taxon>
        <taxon>Magnoliopsida</taxon>
        <taxon>eudicotyledons</taxon>
        <taxon>Gunneridae</taxon>
        <taxon>Pentapetalae</taxon>
        <taxon>rosids</taxon>
        <taxon>fabids</taxon>
        <taxon>Fagales</taxon>
        <taxon>Betulaceae</taxon>
        <taxon>Carpinus</taxon>
    </lineage>
</organism>
<accession>A0A5N6QC74</accession>
<dbReference type="Proteomes" id="UP000327013">
    <property type="component" value="Chromosome 1"/>
</dbReference>
<evidence type="ECO:0000313" key="1">
    <source>
        <dbReference type="EMBL" id="KAE7995803.1"/>
    </source>
</evidence>
<proteinExistence type="predicted"/>
<name>A0A5N6QC74_9ROSI</name>
<evidence type="ECO:0000313" key="2">
    <source>
        <dbReference type="Proteomes" id="UP000327013"/>
    </source>
</evidence>
<dbReference type="EMBL" id="CM017321">
    <property type="protein sequence ID" value="KAE7995803.1"/>
    <property type="molecule type" value="Genomic_DNA"/>
</dbReference>
<dbReference type="AlphaFoldDB" id="A0A5N6QC74"/>
<keyword evidence="2" id="KW-1185">Reference proteome</keyword>
<protein>
    <submittedName>
        <fullName evidence="1">Uncharacterized protein</fullName>
    </submittedName>
</protein>
<gene>
    <name evidence="1" type="ORF">FH972_000570</name>
</gene>
<reference evidence="1 2" key="1">
    <citation type="submission" date="2019-06" db="EMBL/GenBank/DDBJ databases">
        <title>A chromosomal-level reference genome of Carpinus fangiana (Coryloideae, Betulaceae).</title>
        <authorList>
            <person name="Yang X."/>
            <person name="Wang Z."/>
            <person name="Zhang L."/>
            <person name="Hao G."/>
            <person name="Liu J."/>
            <person name="Yang Y."/>
        </authorList>
    </citation>
    <scope>NUCLEOTIDE SEQUENCE [LARGE SCALE GENOMIC DNA]</scope>
    <source>
        <strain evidence="1">Cfa_2016G</strain>
        <tissue evidence="1">Leaf</tissue>
    </source>
</reference>
<sequence>MAPLLQLLAPSGMARLLINSFTFLTSCNSTYISEREREGSPDVMTKKMTQKANSDEIFAMKPWVVLELETVWL</sequence>